<accession>A0A9X4HWZ6</accession>
<protein>
    <recommendedName>
        <fullName evidence="1">Phage protein Gp138 N-terminal domain-containing protein</fullName>
    </recommendedName>
</protein>
<proteinExistence type="predicted"/>
<reference evidence="2" key="1">
    <citation type="submission" date="2022-07" db="EMBL/GenBank/DDBJ databases">
        <title>Multi-strain Analysis of Pseudomonas putida Reveals Metabolic and Genetic Diversity.</title>
        <authorList>
            <person name="Monk J.M."/>
        </authorList>
    </citation>
    <scope>NUCLEOTIDE SEQUENCE</scope>
    <source>
        <strain evidence="2">17514</strain>
    </source>
</reference>
<evidence type="ECO:0000259" key="1">
    <source>
        <dbReference type="Pfam" id="PF18352"/>
    </source>
</evidence>
<dbReference type="EMBL" id="JANIAN010000037">
    <property type="protein sequence ID" value="MDD2108954.1"/>
    <property type="molecule type" value="Genomic_DNA"/>
</dbReference>
<evidence type="ECO:0000313" key="2">
    <source>
        <dbReference type="EMBL" id="MDD2108954.1"/>
    </source>
</evidence>
<dbReference type="Proteomes" id="UP001150678">
    <property type="component" value="Unassembled WGS sequence"/>
</dbReference>
<dbReference type="AlphaFoldDB" id="A0A9X4HWZ6"/>
<evidence type="ECO:0000313" key="3">
    <source>
        <dbReference type="Proteomes" id="UP001150678"/>
    </source>
</evidence>
<comment type="caution">
    <text evidence="2">The sequence shown here is derived from an EMBL/GenBank/DDBJ whole genome shotgun (WGS) entry which is preliminary data.</text>
</comment>
<dbReference type="InterPro" id="IPR037026">
    <property type="entry name" value="Vgr_OB-fold_dom_sf"/>
</dbReference>
<dbReference type="Gene3D" id="2.40.50.230">
    <property type="entry name" value="Gp5 N-terminal domain"/>
    <property type="match status" value="1"/>
</dbReference>
<sequence>MIETEGRARNARLIRDAFGELMKDVCTSIPGHVLTFDPVTQCAQVQIGILRVDVNDATFTLKPIIEVPVHFPGGDYCVEYQIDPGCEGDILFSQRCIDGWVQSGGVAANPIGRFHDMQDAMFLPGFRSQPNVLPGFQNNGVRLRNREGTQFVWLKNDNTILMQNGAGSFELQADGTFLINGLTITPDGDVVTAQGISLDTHRTRGVTRGNQISDGPTI</sequence>
<name>A0A9X4HWZ6_9PSED</name>
<dbReference type="RefSeq" id="WP_274079567.1">
    <property type="nucleotide sequence ID" value="NZ_JANIAN010000037.1"/>
</dbReference>
<dbReference type="Pfam" id="PF18352">
    <property type="entry name" value="Gp138_N"/>
    <property type="match status" value="1"/>
</dbReference>
<feature type="domain" description="Phage protein Gp138 N-terminal" evidence="1">
    <location>
        <begin position="29"/>
        <end position="125"/>
    </location>
</feature>
<organism evidence="2 3">
    <name type="scientific">Pseudomonas asiatica</name>
    <dbReference type="NCBI Taxonomy" id="2219225"/>
    <lineage>
        <taxon>Bacteria</taxon>
        <taxon>Pseudomonadati</taxon>
        <taxon>Pseudomonadota</taxon>
        <taxon>Gammaproteobacteria</taxon>
        <taxon>Pseudomonadales</taxon>
        <taxon>Pseudomonadaceae</taxon>
        <taxon>Pseudomonas</taxon>
    </lineage>
</organism>
<gene>
    <name evidence="2" type="ORF">NP533_22480</name>
</gene>
<dbReference type="InterPro" id="IPR041599">
    <property type="entry name" value="Gp138_N"/>
</dbReference>